<dbReference type="Proteomes" id="UP001177003">
    <property type="component" value="Chromosome 8"/>
</dbReference>
<sequence>MLFQSASHGFNRHPMASVGDPQLRSAIYIAVPISKKSEFGEGGFNFKIVQSIDPGRVPHAFGTKSYPDPARANSNEDRVYERVNAFEDQDDNSQCNMEEGSYDPFGIYETVEKMKEDGRNAKEVNSDVIDDDIRQQNEVCLGNVTRHQPLKAGQTSKQGPVVTVPATVKLSAKESCPAAGPAPSSASIMDYPIHYSNEGKNDECKNTPIGFDGGFVPVSGIVDSEDNLTNAPGFSNCNSLDGCLGNSYNKGSFLSEIQKILEMGKAMGDNLEGCYDRVKDLVEGNGDKMVLR</sequence>
<evidence type="ECO:0000313" key="2">
    <source>
        <dbReference type="Proteomes" id="UP001177003"/>
    </source>
</evidence>
<accession>A0AA36EKS7</accession>
<protein>
    <submittedName>
        <fullName evidence="1">Uncharacterized protein</fullName>
    </submittedName>
</protein>
<evidence type="ECO:0000313" key="1">
    <source>
        <dbReference type="EMBL" id="CAI9299397.1"/>
    </source>
</evidence>
<dbReference type="EMBL" id="OX465084">
    <property type="protein sequence ID" value="CAI9299397.1"/>
    <property type="molecule type" value="Genomic_DNA"/>
</dbReference>
<organism evidence="1 2">
    <name type="scientific">Lactuca saligna</name>
    <name type="common">Willowleaf lettuce</name>
    <dbReference type="NCBI Taxonomy" id="75948"/>
    <lineage>
        <taxon>Eukaryota</taxon>
        <taxon>Viridiplantae</taxon>
        <taxon>Streptophyta</taxon>
        <taxon>Embryophyta</taxon>
        <taxon>Tracheophyta</taxon>
        <taxon>Spermatophyta</taxon>
        <taxon>Magnoliopsida</taxon>
        <taxon>eudicotyledons</taxon>
        <taxon>Gunneridae</taxon>
        <taxon>Pentapetalae</taxon>
        <taxon>asterids</taxon>
        <taxon>campanulids</taxon>
        <taxon>Asterales</taxon>
        <taxon>Asteraceae</taxon>
        <taxon>Cichorioideae</taxon>
        <taxon>Cichorieae</taxon>
        <taxon>Lactucinae</taxon>
        <taxon>Lactuca</taxon>
    </lineage>
</organism>
<name>A0AA36EKS7_LACSI</name>
<reference evidence="1" key="1">
    <citation type="submission" date="2023-04" db="EMBL/GenBank/DDBJ databases">
        <authorList>
            <person name="Vijverberg K."/>
            <person name="Xiong W."/>
            <person name="Schranz E."/>
        </authorList>
    </citation>
    <scope>NUCLEOTIDE SEQUENCE</scope>
</reference>
<keyword evidence="2" id="KW-1185">Reference proteome</keyword>
<gene>
    <name evidence="1" type="ORF">LSALG_LOCUS38109</name>
</gene>
<dbReference type="AlphaFoldDB" id="A0AA36EKS7"/>
<proteinExistence type="predicted"/>